<dbReference type="InterPro" id="IPR000313">
    <property type="entry name" value="PWWP_dom"/>
</dbReference>
<keyword evidence="4" id="KW-1185">Reference proteome</keyword>
<dbReference type="Proteomes" id="UP000620124">
    <property type="component" value="Unassembled WGS sequence"/>
</dbReference>
<evidence type="ECO:0000313" key="4">
    <source>
        <dbReference type="Proteomes" id="UP000620124"/>
    </source>
</evidence>
<feature type="domain" description="PWWP" evidence="2">
    <location>
        <begin position="20"/>
        <end position="74"/>
    </location>
</feature>
<name>A0A8H6XM14_9AGAR</name>
<dbReference type="PROSITE" id="PS50812">
    <property type="entry name" value="PWWP"/>
    <property type="match status" value="1"/>
</dbReference>
<dbReference type="EMBL" id="JACAZI010000016">
    <property type="protein sequence ID" value="KAF7343094.1"/>
    <property type="molecule type" value="Genomic_DNA"/>
</dbReference>
<accession>A0A8H6XM14</accession>
<dbReference type="Pfam" id="PF00855">
    <property type="entry name" value="PWWP"/>
    <property type="match status" value="1"/>
</dbReference>
<dbReference type="AlphaFoldDB" id="A0A8H6XM14"/>
<evidence type="ECO:0000259" key="2">
    <source>
        <dbReference type="PROSITE" id="PS50812"/>
    </source>
</evidence>
<feature type="compositionally biased region" description="Basic and acidic residues" evidence="1">
    <location>
        <begin position="107"/>
        <end position="119"/>
    </location>
</feature>
<reference evidence="3" key="1">
    <citation type="submission" date="2020-05" db="EMBL/GenBank/DDBJ databases">
        <title>Mycena genomes resolve the evolution of fungal bioluminescence.</title>
        <authorList>
            <person name="Tsai I.J."/>
        </authorList>
    </citation>
    <scope>NUCLEOTIDE SEQUENCE</scope>
    <source>
        <strain evidence="3">CCC161011</strain>
    </source>
</reference>
<protein>
    <submittedName>
        <fullName evidence="3">Tudor/PWWP/MBT</fullName>
    </submittedName>
</protein>
<proteinExistence type="predicted"/>
<dbReference type="Gene3D" id="2.30.30.140">
    <property type="match status" value="1"/>
</dbReference>
<dbReference type="SMART" id="SM00293">
    <property type="entry name" value="PWWP"/>
    <property type="match status" value="1"/>
</dbReference>
<evidence type="ECO:0000256" key="1">
    <source>
        <dbReference type="SAM" id="MobiDB-lite"/>
    </source>
</evidence>
<evidence type="ECO:0000313" key="3">
    <source>
        <dbReference type="EMBL" id="KAF7343094.1"/>
    </source>
</evidence>
<gene>
    <name evidence="3" type="ORF">MVEN_01739800</name>
</gene>
<dbReference type="OrthoDB" id="62853at2759"/>
<dbReference type="SUPFAM" id="SSF63748">
    <property type="entry name" value="Tudor/PWWP/MBT"/>
    <property type="match status" value="1"/>
</dbReference>
<organism evidence="3 4">
    <name type="scientific">Mycena venus</name>
    <dbReference type="NCBI Taxonomy" id="2733690"/>
    <lineage>
        <taxon>Eukaryota</taxon>
        <taxon>Fungi</taxon>
        <taxon>Dikarya</taxon>
        <taxon>Basidiomycota</taxon>
        <taxon>Agaricomycotina</taxon>
        <taxon>Agaricomycetes</taxon>
        <taxon>Agaricomycetidae</taxon>
        <taxon>Agaricales</taxon>
        <taxon>Marasmiineae</taxon>
        <taxon>Mycenaceae</taxon>
        <taxon>Mycena</taxon>
    </lineage>
</organism>
<sequence length="225" mass="23844">MSAKKSSTSAKKIEPETFDTREVVLAKVRGFPPWPGMVVDPASVPKLVAKERPASKKSTVYAIRFFPAGDYAWLGPRELSRLTTAQINAFVNDSAKKAGGSDGGISEGEKRRMGEEGGEQKQQMVGCALKLTGVLARASSDGGVLRWMAMVVGLPIRGRNAGLWSAMYWDDAQAADRRALQTCGVGDPGDAGSGCSGGTGNRGARLWDAFEAGVALDYDGSRSVR</sequence>
<feature type="region of interest" description="Disordered" evidence="1">
    <location>
        <begin position="96"/>
        <end position="119"/>
    </location>
</feature>
<comment type="caution">
    <text evidence="3">The sequence shown here is derived from an EMBL/GenBank/DDBJ whole genome shotgun (WGS) entry which is preliminary data.</text>
</comment>